<organism evidence="2 3">
    <name type="scientific">Chryseobacterium geocarposphaerae</name>
    <dbReference type="NCBI Taxonomy" id="1416776"/>
    <lineage>
        <taxon>Bacteria</taxon>
        <taxon>Pseudomonadati</taxon>
        <taxon>Bacteroidota</taxon>
        <taxon>Flavobacteriia</taxon>
        <taxon>Flavobacteriales</taxon>
        <taxon>Weeksellaceae</taxon>
        <taxon>Chryseobacterium group</taxon>
        <taxon>Chryseobacterium</taxon>
    </lineage>
</organism>
<accession>A0A2M9C102</accession>
<reference evidence="2 3" key="1">
    <citation type="submission" date="2017-11" db="EMBL/GenBank/DDBJ databases">
        <title>Genomic Encyclopedia of Archaeal and Bacterial Type Strains, Phase II (KMG-II): From Individual Species to Whole Genera.</title>
        <authorList>
            <person name="Goeker M."/>
        </authorList>
    </citation>
    <scope>NUCLEOTIDE SEQUENCE [LARGE SCALE GENOMIC DNA]</scope>
    <source>
        <strain evidence="2 3">DSM 27617</strain>
    </source>
</reference>
<dbReference type="OrthoDB" id="978006at2"/>
<proteinExistence type="predicted"/>
<protein>
    <submittedName>
        <fullName evidence="2">Uncharacterized protein</fullName>
    </submittedName>
</protein>
<gene>
    <name evidence="2" type="ORF">CLV73_2457</name>
</gene>
<dbReference type="RefSeq" id="WP_100377148.1">
    <property type="nucleotide sequence ID" value="NZ_PGFD01000002.1"/>
</dbReference>
<dbReference type="EMBL" id="PGFD01000002">
    <property type="protein sequence ID" value="PJJ64102.1"/>
    <property type="molecule type" value="Genomic_DNA"/>
</dbReference>
<feature type="chain" id="PRO_5014987030" evidence="1">
    <location>
        <begin position="19"/>
        <end position="226"/>
    </location>
</feature>
<feature type="signal peptide" evidence="1">
    <location>
        <begin position="1"/>
        <end position="18"/>
    </location>
</feature>
<keyword evidence="1" id="KW-0732">Signal</keyword>
<dbReference type="AlphaFoldDB" id="A0A2M9C102"/>
<evidence type="ECO:0000256" key="1">
    <source>
        <dbReference type="SAM" id="SignalP"/>
    </source>
</evidence>
<sequence length="226" mass="26185">MKKIFFCILFTASCYTFAQDAGLVLSRGDFADGSTFSNRIRSKTGKDLTYEDVTGSPYSNVNFLSAKIADNYEKTPVRYNSYTDQIEFQRDNKVMILPEETQFSRIEIISPKQTLVLLDTKDDLSGYFFEIVKGKYSLYKKQETKFIDAEPASNSYTSEKPAYFKQSDPIYYISINDAYIKSPKNQKEILAQFPDKKEALNSFFKENKIKFNKEEDLKKLVNFLNQ</sequence>
<dbReference type="Proteomes" id="UP000228740">
    <property type="component" value="Unassembled WGS sequence"/>
</dbReference>
<keyword evidence="3" id="KW-1185">Reference proteome</keyword>
<comment type="caution">
    <text evidence="2">The sequence shown here is derived from an EMBL/GenBank/DDBJ whole genome shotgun (WGS) entry which is preliminary data.</text>
</comment>
<name>A0A2M9C102_9FLAO</name>
<evidence type="ECO:0000313" key="2">
    <source>
        <dbReference type="EMBL" id="PJJ64102.1"/>
    </source>
</evidence>
<evidence type="ECO:0000313" key="3">
    <source>
        <dbReference type="Proteomes" id="UP000228740"/>
    </source>
</evidence>